<gene>
    <name evidence="1" type="ORF">SAMN04487928_10435</name>
</gene>
<protein>
    <submittedName>
        <fullName evidence="1">Uncharacterized protein</fullName>
    </submittedName>
</protein>
<evidence type="ECO:0000313" key="1">
    <source>
        <dbReference type="EMBL" id="SFP58119.1"/>
    </source>
</evidence>
<keyword evidence="2" id="KW-1185">Reference proteome</keyword>
<organism evidence="1 2">
    <name type="scientific">Butyrivibrio proteoclasticus</name>
    <dbReference type="NCBI Taxonomy" id="43305"/>
    <lineage>
        <taxon>Bacteria</taxon>
        <taxon>Bacillati</taxon>
        <taxon>Bacillota</taxon>
        <taxon>Clostridia</taxon>
        <taxon>Lachnospirales</taxon>
        <taxon>Lachnospiraceae</taxon>
        <taxon>Butyrivibrio</taxon>
    </lineage>
</organism>
<accession>A0A1I5RHS2</accession>
<dbReference type="AlphaFoldDB" id="A0A1I5RHS2"/>
<evidence type="ECO:0000313" key="2">
    <source>
        <dbReference type="Proteomes" id="UP000182624"/>
    </source>
</evidence>
<dbReference type="EMBL" id="FOXO01000004">
    <property type="protein sequence ID" value="SFP58119.1"/>
    <property type="molecule type" value="Genomic_DNA"/>
</dbReference>
<sequence>MEPVDNFVGAIWRRQIKYLLILFDEKRIAWEAGFAKNFFRYGYWKEAKT</sequence>
<proteinExistence type="predicted"/>
<dbReference type="Proteomes" id="UP000182624">
    <property type="component" value="Unassembled WGS sequence"/>
</dbReference>
<name>A0A1I5RHS2_9FIRM</name>
<reference evidence="2" key="1">
    <citation type="submission" date="2016-10" db="EMBL/GenBank/DDBJ databases">
        <authorList>
            <person name="Varghese N."/>
            <person name="Submissions S."/>
        </authorList>
    </citation>
    <scope>NUCLEOTIDE SEQUENCE [LARGE SCALE GENOMIC DNA]</scope>
    <source>
        <strain evidence="2">P18</strain>
    </source>
</reference>